<gene>
    <name evidence="1" type="ORF">BYL167_LOCUS15070</name>
</gene>
<reference evidence="1" key="1">
    <citation type="submission" date="2021-02" db="EMBL/GenBank/DDBJ databases">
        <authorList>
            <person name="Nowell W R."/>
        </authorList>
    </citation>
    <scope>NUCLEOTIDE SEQUENCE</scope>
</reference>
<dbReference type="AlphaFoldDB" id="A0A8S2NZW9"/>
<dbReference type="Proteomes" id="UP000681967">
    <property type="component" value="Unassembled WGS sequence"/>
</dbReference>
<name>A0A8S2NZW9_9BILA</name>
<comment type="caution">
    <text evidence="1">The sequence shown here is derived from an EMBL/GenBank/DDBJ whole genome shotgun (WGS) entry which is preliminary data.</text>
</comment>
<accession>A0A8S2NZW9</accession>
<organism evidence="1 2">
    <name type="scientific">Rotaria magnacalcarata</name>
    <dbReference type="NCBI Taxonomy" id="392030"/>
    <lineage>
        <taxon>Eukaryota</taxon>
        <taxon>Metazoa</taxon>
        <taxon>Spiralia</taxon>
        <taxon>Gnathifera</taxon>
        <taxon>Rotifera</taxon>
        <taxon>Eurotatoria</taxon>
        <taxon>Bdelloidea</taxon>
        <taxon>Philodinida</taxon>
        <taxon>Philodinidae</taxon>
        <taxon>Rotaria</taxon>
    </lineage>
</organism>
<sequence length="38" mass="4370">MLPEGDVLVRNQEISKQETVLNELTCFTKEYDANEKAL</sequence>
<dbReference type="EMBL" id="CAJOBH010005497">
    <property type="protein sequence ID" value="CAF4026262.1"/>
    <property type="molecule type" value="Genomic_DNA"/>
</dbReference>
<evidence type="ECO:0000313" key="2">
    <source>
        <dbReference type="Proteomes" id="UP000681967"/>
    </source>
</evidence>
<proteinExistence type="predicted"/>
<evidence type="ECO:0000313" key="1">
    <source>
        <dbReference type="EMBL" id="CAF4026262.1"/>
    </source>
</evidence>
<protein>
    <submittedName>
        <fullName evidence="1">Uncharacterized protein</fullName>
    </submittedName>
</protein>
<feature type="non-terminal residue" evidence="1">
    <location>
        <position position="38"/>
    </location>
</feature>